<proteinExistence type="predicted"/>
<evidence type="ECO:0000256" key="1">
    <source>
        <dbReference type="SAM" id="Phobius"/>
    </source>
</evidence>
<keyword evidence="1" id="KW-0472">Membrane</keyword>
<comment type="caution">
    <text evidence="2">The sequence shown here is derived from an EMBL/GenBank/DDBJ whole genome shotgun (WGS) entry which is preliminary data.</text>
</comment>
<evidence type="ECO:0000313" key="3">
    <source>
        <dbReference type="Proteomes" id="UP001171945"/>
    </source>
</evidence>
<keyword evidence="1" id="KW-1133">Transmembrane helix</keyword>
<dbReference type="InterPro" id="IPR021218">
    <property type="entry name" value="DUF2784"/>
</dbReference>
<organism evidence="2 3">
    <name type="scientific">Candidatus Marithioploca araucensis</name>
    <dbReference type="NCBI Taxonomy" id="70273"/>
    <lineage>
        <taxon>Bacteria</taxon>
        <taxon>Pseudomonadati</taxon>
        <taxon>Pseudomonadota</taxon>
        <taxon>Gammaproteobacteria</taxon>
        <taxon>Thiotrichales</taxon>
        <taxon>Thiotrichaceae</taxon>
        <taxon>Candidatus Marithioploca</taxon>
    </lineage>
</organism>
<gene>
    <name evidence="2" type="ORF">QUF54_10350</name>
</gene>
<feature type="non-terminal residue" evidence="2">
    <location>
        <position position="86"/>
    </location>
</feature>
<reference evidence="2" key="1">
    <citation type="submission" date="2023-06" db="EMBL/GenBank/DDBJ databases">
        <title>Uncultivated large filamentous bacteria from sulfidic sediments reveal new species and different genomic features in energy metabolism and defense.</title>
        <authorList>
            <person name="Fonseca A."/>
        </authorList>
    </citation>
    <scope>NUCLEOTIDE SEQUENCE</scope>
    <source>
        <strain evidence="2">HSG4</strain>
    </source>
</reference>
<protein>
    <submittedName>
        <fullName evidence="2">DUF2784 domain-containing protein</fullName>
    </submittedName>
</protein>
<keyword evidence="3" id="KW-1185">Reference proteome</keyword>
<accession>A0ABT7VW17</accession>
<evidence type="ECO:0000313" key="2">
    <source>
        <dbReference type="EMBL" id="MDM8563741.1"/>
    </source>
</evidence>
<sequence>MPQEIFSFLADLTVLVHATFVLFVVGGQILILIGWSRAWHWTKNATFRFLHLIAIGTVVLETLFRITCPLTTLESDLRLLANETTH</sequence>
<dbReference type="Proteomes" id="UP001171945">
    <property type="component" value="Unassembled WGS sequence"/>
</dbReference>
<name>A0ABT7VW17_9GAMM</name>
<dbReference type="EMBL" id="JAUCGM010000844">
    <property type="protein sequence ID" value="MDM8563741.1"/>
    <property type="molecule type" value="Genomic_DNA"/>
</dbReference>
<feature type="transmembrane region" description="Helical" evidence="1">
    <location>
        <begin position="47"/>
        <end position="66"/>
    </location>
</feature>
<dbReference type="Pfam" id="PF10861">
    <property type="entry name" value="DUF2784"/>
    <property type="match status" value="1"/>
</dbReference>
<feature type="transmembrane region" description="Helical" evidence="1">
    <location>
        <begin position="12"/>
        <end position="35"/>
    </location>
</feature>
<keyword evidence="1" id="KW-0812">Transmembrane</keyword>